<organism evidence="3 4">
    <name type="scientific">Glycocaulis alkaliphilus</name>
    <dbReference type="NCBI Taxonomy" id="1434191"/>
    <lineage>
        <taxon>Bacteria</taxon>
        <taxon>Pseudomonadati</taxon>
        <taxon>Pseudomonadota</taxon>
        <taxon>Alphaproteobacteria</taxon>
        <taxon>Maricaulales</taxon>
        <taxon>Maricaulaceae</taxon>
        <taxon>Glycocaulis</taxon>
    </lineage>
</organism>
<dbReference type="KEGG" id="gak:X907_2414"/>
<dbReference type="SMART" id="SM00028">
    <property type="entry name" value="TPR"/>
    <property type="match status" value="3"/>
</dbReference>
<evidence type="ECO:0000256" key="1">
    <source>
        <dbReference type="ARBA" id="ARBA00022737"/>
    </source>
</evidence>
<dbReference type="OrthoDB" id="7594766at2"/>
<dbReference type="InterPro" id="IPR050498">
    <property type="entry name" value="Ycf3"/>
</dbReference>
<dbReference type="Proteomes" id="UP000286954">
    <property type="component" value="Chromosome"/>
</dbReference>
<dbReference type="PROSITE" id="PS50005">
    <property type="entry name" value="TPR"/>
    <property type="match status" value="3"/>
</dbReference>
<reference evidence="3 4" key="1">
    <citation type="submission" date="2016-12" db="EMBL/GenBank/DDBJ databases">
        <title>The genome of dimorphic prosthecate Glycocaulis alkaliphilus 6b-8t, isolated from crude oil dictates its adaptability in petroleum environments.</title>
        <authorList>
            <person name="Wu X.-L."/>
            <person name="Geng S."/>
        </authorList>
    </citation>
    <scope>NUCLEOTIDE SEQUENCE [LARGE SCALE GENOMIC DNA]</scope>
    <source>
        <strain evidence="3 4">6B-8</strain>
    </source>
</reference>
<gene>
    <name evidence="3" type="ORF">X907_2414</name>
</gene>
<evidence type="ECO:0000256" key="2">
    <source>
        <dbReference type="ARBA" id="ARBA00022803"/>
    </source>
</evidence>
<keyword evidence="4" id="KW-1185">Reference proteome</keyword>
<dbReference type="Pfam" id="PF13414">
    <property type="entry name" value="TPR_11"/>
    <property type="match status" value="1"/>
</dbReference>
<dbReference type="InterPro" id="IPR011990">
    <property type="entry name" value="TPR-like_helical_dom_sf"/>
</dbReference>
<dbReference type="Gene3D" id="1.25.40.10">
    <property type="entry name" value="Tetratricopeptide repeat domain"/>
    <property type="match status" value="1"/>
</dbReference>
<dbReference type="EMBL" id="CP018911">
    <property type="protein sequence ID" value="AZU04929.1"/>
    <property type="molecule type" value="Genomic_DNA"/>
</dbReference>
<proteinExistence type="predicted"/>
<evidence type="ECO:0000313" key="4">
    <source>
        <dbReference type="Proteomes" id="UP000286954"/>
    </source>
</evidence>
<dbReference type="PROSITE" id="PS50293">
    <property type="entry name" value="TPR_REGION"/>
    <property type="match status" value="1"/>
</dbReference>
<dbReference type="PANTHER" id="PTHR44858:SF1">
    <property type="entry name" value="UDP-N-ACETYLGLUCOSAMINE--PEPTIDE N-ACETYLGLUCOSAMINYLTRANSFERASE SPINDLY-RELATED"/>
    <property type="match status" value="1"/>
</dbReference>
<dbReference type="RefSeq" id="WP_127568285.1">
    <property type="nucleotide sequence ID" value="NZ_BMFB01000001.1"/>
</dbReference>
<dbReference type="Pfam" id="PF00515">
    <property type="entry name" value="TPR_1"/>
    <property type="match status" value="1"/>
</dbReference>
<keyword evidence="1" id="KW-0677">Repeat</keyword>
<dbReference type="InterPro" id="IPR019734">
    <property type="entry name" value="TPR_rpt"/>
</dbReference>
<protein>
    <submittedName>
        <fullName evidence="3">TPR domain protein</fullName>
    </submittedName>
</protein>
<sequence length="188" mass="20350">MRFLISLAALAIIAPASAAAQSTIILGTSQARGCYEAALGGASGAANGLARCETALAEGAMSRRDRAATEVNMGILLMQAGRTEEALAAYDRALGIQPQLAEAWLNRGIAYLGQRQYAAAEADFTRSLELNVREAHKAYYNRALSLDARERYTDAYADFQQALQLAPGWDLPLRELERYQVVRQPVNG</sequence>
<evidence type="ECO:0000313" key="3">
    <source>
        <dbReference type="EMBL" id="AZU04929.1"/>
    </source>
</evidence>
<keyword evidence="2" id="KW-0802">TPR repeat</keyword>
<name>A0A3T0ECA4_9PROT</name>
<dbReference type="SUPFAM" id="SSF48452">
    <property type="entry name" value="TPR-like"/>
    <property type="match status" value="1"/>
</dbReference>
<dbReference type="PANTHER" id="PTHR44858">
    <property type="entry name" value="TETRATRICOPEPTIDE REPEAT PROTEIN 6"/>
    <property type="match status" value="1"/>
</dbReference>
<accession>A0A3T0ECA4</accession>
<dbReference type="AlphaFoldDB" id="A0A3T0ECA4"/>